<accession>A0ACC0N8F8</accession>
<comment type="caution">
    <text evidence="1">The sequence shown here is derived from an EMBL/GenBank/DDBJ whole genome shotgun (WGS) entry which is preliminary data.</text>
</comment>
<evidence type="ECO:0000313" key="2">
    <source>
        <dbReference type="Proteomes" id="UP001062846"/>
    </source>
</evidence>
<organism evidence="1 2">
    <name type="scientific">Rhododendron molle</name>
    <name type="common">Chinese azalea</name>
    <name type="synonym">Azalea mollis</name>
    <dbReference type="NCBI Taxonomy" id="49168"/>
    <lineage>
        <taxon>Eukaryota</taxon>
        <taxon>Viridiplantae</taxon>
        <taxon>Streptophyta</taxon>
        <taxon>Embryophyta</taxon>
        <taxon>Tracheophyta</taxon>
        <taxon>Spermatophyta</taxon>
        <taxon>Magnoliopsida</taxon>
        <taxon>eudicotyledons</taxon>
        <taxon>Gunneridae</taxon>
        <taxon>Pentapetalae</taxon>
        <taxon>asterids</taxon>
        <taxon>Ericales</taxon>
        <taxon>Ericaceae</taxon>
        <taxon>Ericoideae</taxon>
        <taxon>Rhodoreae</taxon>
        <taxon>Rhododendron</taxon>
    </lineage>
</organism>
<dbReference type="Proteomes" id="UP001062846">
    <property type="component" value="Chromosome 6"/>
</dbReference>
<name>A0ACC0N8F8_RHOML</name>
<protein>
    <submittedName>
        <fullName evidence="1">Uncharacterized protein</fullName>
    </submittedName>
</protein>
<keyword evidence="2" id="KW-1185">Reference proteome</keyword>
<reference evidence="1" key="1">
    <citation type="submission" date="2022-02" db="EMBL/GenBank/DDBJ databases">
        <title>Plant Genome Project.</title>
        <authorList>
            <person name="Zhang R.-G."/>
        </authorList>
    </citation>
    <scope>NUCLEOTIDE SEQUENCE</scope>
    <source>
        <strain evidence="1">AT1</strain>
    </source>
</reference>
<sequence>MEPGDILEDDTSSRVEVDCNGGDDSGSAVLAGYGQETETPGAVESRGGAEASGRPEAAVGVEERSTEGPSGGGLDQGVEEAEASPMREPRTDLGKTPIVEGEPVVEPMVEDTPPMFVGSGTGVGSSRHIGVGEYLATASMEDVLELVRGYPGLANALLASREAELEAEVRIEGAGEPEAKERQADEEAGGAVAEATLALQG</sequence>
<dbReference type="EMBL" id="CM046393">
    <property type="protein sequence ID" value="KAI8549114.1"/>
    <property type="molecule type" value="Genomic_DNA"/>
</dbReference>
<evidence type="ECO:0000313" key="1">
    <source>
        <dbReference type="EMBL" id="KAI8549114.1"/>
    </source>
</evidence>
<gene>
    <name evidence="1" type="ORF">RHMOL_Rhmol06G0001100</name>
</gene>
<proteinExistence type="predicted"/>